<keyword evidence="1" id="KW-0812">Transmembrane</keyword>
<keyword evidence="3" id="KW-1185">Reference proteome</keyword>
<comment type="caution">
    <text evidence="2">The sequence shown here is derived from an EMBL/GenBank/DDBJ whole genome shotgun (WGS) entry which is preliminary data.</text>
</comment>
<proteinExistence type="predicted"/>
<feature type="transmembrane region" description="Helical" evidence="1">
    <location>
        <begin position="30"/>
        <end position="50"/>
    </location>
</feature>
<dbReference type="Proteomes" id="UP001314261">
    <property type="component" value="Unassembled WGS sequence"/>
</dbReference>
<evidence type="ECO:0000313" key="2">
    <source>
        <dbReference type="EMBL" id="CAK1251817.1"/>
    </source>
</evidence>
<dbReference type="EMBL" id="CAUZLR010000010">
    <property type="protein sequence ID" value="CAK1251817.1"/>
    <property type="molecule type" value="Genomic_DNA"/>
</dbReference>
<keyword evidence="1" id="KW-0472">Membrane</keyword>
<name>A0ABM9MZZ1_9LACO</name>
<evidence type="ECO:0000256" key="1">
    <source>
        <dbReference type="SAM" id="Phobius"/>
    </source>
</evidence>
<reference evidence="2 3" key="1">
    <citation type="submission" date="2023-10" db="EMBL/GenBank/DDBJ databases">
        <authorList>
            <person name="Botero Cardona J."/>
        </authorList>
    </citation>
    <scope>NUCLEOTIDE SEQUENCE [LARGE SCALE GENOMIC DNA]</scope>
    <source>
        <strain evidence="2 3">R-54839</strain>
    </source>
</reference>
<keyword evidence="1" id="KW-1133">Transmembrane helix</keyword>
<accession>A0ABM9MZZ1</accession>
<evidence type="ECO:0000313" key="3">
    <source>
        <dbReference type="Proteomes" id="UP001314261"/>
    </source>
</evidence>
<protein>
    <submittedName>
        <fullName evidence="2">Uncharacterized protein</fullName>
    </submittedName>
</protein>
<gene>
    <name evidence="2" type="ORF">R54839_PPFHFPJH_01412</name>
</gene>
<organism evidence="2 3">
    <name type="scientific">Fructobacillus fructosus</name>
    <dbReference type="NCBI Taxonomy" id="1631"/>
    <lineage>
        <taxon>Bacteria</taxon>
        <taxon>Bacillati</taxon>
        <taxon>Bacillota</taxon>
        <taxon>Bacilli</taxon>
        <taxon>Lactobacillales</taxon>
        <taxon>Lactobacillaceae</taxon>
        <taxon>Fructobacillus</taxon>
    </lineage>
</organism>
<feature type="transmembrane region" description="Helical" evidence="1">
    <location>
        <begin position="6"/>
        <end position="23"/>
    </location>
</feature>
<sequence length="69" mass="8104">MKSEKLAARGLLLLMLILAFLALCLINWKIYLFGMLVLFLSIWIGIWAYLKVCYIFERDNHQAELVIKD</sequence>